<name>A0AAD9KMB7_RIDPI</name>
<dbReference type="FunFam" id="2.60.200.20:FF:000034">
    <property type="entry name" value="kinesin-like protein KIF28P"/>
    <property type="match status" value="1"/>
</dbReference>
<evidence type="ECO:0000313" key="15">
    <source>
        <dbReference type="EMBL" id="KAK2174001.1"/>
    </source>
</evidence>
<dbReference type="Pfam" id="PF00225">
    <property type="entry name" value="Kinesin"/>
    <property type="match status" value="1"/>
</dbReference>
<comment type="function">
    <text evidence="9">Microtubule-dependent motor protein required for mitochondrion morphology and transport of mitochondria in neuronal cells.</text>
</comment>
<evidence type="ECO:0000256" key="1">
    <source>
        <dbReference type="ARBA" id="ARBA00004318"/>
    </source>
</evidence>
<keyword evidence="3 11" id="KW-0547">Nucleotide-binding</keyword>
<dbReference type="SUPFAM" id="SSF52540">
    <property type="entry name" value="P-loop containing nucleoside triphosphate hydrolases"/>
    <property type="match status" value="1"/>
</dbReference>
<organism evidence="15 16">
    <name type="scientific">Ridgeia piscesae</name>
    <name type="common">Tubeworm</name>
    <dbReference type="NCBI Taxonomy" id="27915"/>
    <lineage>
        <taxon>Eukaryota</taxon>
        <taxon>Metazoa</taxon>
        <taxon>Spiralia</taxon>
        <taxon>Lophotrochozoa</taxon>
        <taxon>Annelida</taxon>
        <taxon>Polychaeta</taxon>
        <taxon>Sedentaria</taxon>
        <taxon>Canalipalpata</taxon>
        <taxon>Sabellida</taxon>
        <taxon>Siboglinidae</taxon>
        <taxon>Ridgeia</taxon>
    </lineage>
</organism>
<dbReference type="GO" id="GO:0003777">
    <property type="term" value="F:microtubule motor activity"/>
    <property type="evidence" value="ECO:0007669"/>
    <property type="project" value="InterPro"/>
</dbReference>
<dbReference type="FunFam" id="3.40.850.10:FF:000063">
    <property type="entry name" value="Kinesin-like protein"/>
    <property type="match status" value="1"/>
</dbReference>
<dbReference type="SUPFAM" id="SSF49562">
    <property type="entry name" value="C2 domain (Calcium/lipid-binding domain, CaLB)"/>
    <property type="match status" value="1"/>
</dbReference>
<feature type="coiled-coil region" evidence="12">
    <location>
        <begin position="393"/>
        <end position="428"/>
    </location>
</feature>
<keyword evidence="7" id="KW-0472">Membrane</keyword>
<evidence type="ECO:0000313" key="16">
    <source>
        <dbReference type="Proteomes" id="UP001209878"/>
    </source>
</evidence>
<dbReference type="Pfam" id="PF00498">
    <property type="entry name" value="FHA"/>
    <property type="match status" value="1"/>
</dbReference>
<evidence type="ECO:0000256" key="12">
    <source>
        <dbReference type="SAM" id="Coils"/>
    </source>
</evidence>
<dbReference type="Gene3D" id="2.60.200.20">
    <property type="match status" value="1"/>
</dbReference>
<reference evidence="15" key="1">
    <citation type="journal article" date="2023" name="Mol. Biol. Evol.">
        <title>Third-Generation Sequencing Reveals the Adaptive Role of the Epigenome in Three Deep-Sea Polychaetes.</title>
        <authorList>
            <person name="Perez M."/>
            <person name="Aroh O."/>
            <person name="Sun Y."/>
            <person name="Lan Y."/>
            <person name="Juniper S.K."/>
            <person name="Young C.R."/>
            <person name="Angers B."/>
            <person name="Qian P.Y."/>
        </authorList>
    </citation>
    <scope>NUCLEOTIDE SEQUENCE</scope>
    <source>
        <strain evidence="15">R07B-5</strain>
    </source>
</reference>
<dbReference type="PANTHER" id="PTHR47117">
    <property type="entry name" value="STAR-RELATED LIPID TRANSFER PROTEIN 9"/>
    <property type="match status" value="1"/>
</dbReference>
<dbReference type="PRINTS" id="PR00380">
    <property type="entry name" value="KINESINHEAVY"/>
</dbReference>
<dbReference type="InterPro" id="IPR008984">
    <property type="entry name" value="SMAD_FHA_dom_sf"/>
</dbReference>
<comment type="similarity">
    <text evidence="11">Belongs to the TRAFAC class myosin-kinesin ATPase superfamily. Kinesin family.</text>
</comment>
<keyword evidence="5 12" id="KW-0175">Coiled coil</keyword>
<keyword evidence="16" id="KW-1185">Reference proteome</keyword>
<comment type="subcellular location">
    <subcellularLocation>
        <location evidence="1">Mitochondrion membrane</location>
        <topology evidence="1">Peripheral membrane protein</topology>
    </subcellularLocation>
</comment>
<evidence type="ECO:0000256" key="10">
    <source>
        <dbReference type="ARBA" id="ARBA00079247"/>
    </source>
</evidence>
<evidence type="ECO:0000256" key="7">
    <source>
        <dbReference type="ARBA" id="ARBA00023136"/>
    </source>
</evidence>
<evidence type="ECO:0000256" key="11">
    <source>
        <dbReference type="PROSITE-ProRule" id="PRU00283"/>
    </source>
</evidence>
<keyword evidence="6" id="KW-0496">Mitochondrion</keyword>
<dbReference type="InterPro" id="IPR000253">
    <property type="entry name" value="FHA_dom"/>
</dbReference>
<accession>A0AAD9KMB7</accession>
<evidence type="ECO:0000256" key="8">
    <source>
        <dbReference type="ARBA" id="ARBA00023175"/>
    </source>
</evidence>
<gene>
    <name evidence="15" type="ORF">NP493_836g01049</name>
</gene>
<evidence type="ECO:0000256" key="13">
    <source>
        <dbReference type="SAM" id="MobiDB-lite"/>
    </source>
</evidence>
<protein>
    <recommendedName>
        <fullName evidence="10">Kinesin-like protein 6</fullName>
    </recommendedName>
</protein>
<proteinExistence type="inferred from homology"/>
<dbReference type="InterPro" id="IPR027417">
    <property type="entry name" value="P-loop_NTPase"/>
</dbReference>
<dbReference type="SMART" id="SM00129">
    <property type="entry name" value="KISc"/>
    <property type="match status" value="1"/>
</dbReference>
<sequence length="987" mass="110001">MSGPTTYLDDPDEPEEEPRSFAFDFSYWSFDGSLKEENGYYGPDKSHPNGGQFVGQQQVYNDLGVGVLKNAWEGYNTTLFAYGQTGSGKSWSIVGYGVNKGVVPILCEELFKGIDKKKEAGDKTEYEILFSMLEIYMEEVRDLLSTKKKRKGGLRIRQHPNKGFYADGLTNVAVADYDDIAARMEAGTANRTVAATRMNATSSRAHTIVGITFVQRAKNAAGETTDKTAVVNLVDLAGSERAANTGATGSRLKEGAAINQSLSSLGNCIAALADRSAGKKVRVPFRNSSLTKLLKNALGGNSKTIMIAAISPADINYEESLSTLRYADRAKQIKTVAKVNEDPTEKLIRELQEENKKLKEMLASGKLPAPRDDDDSEEEEDGDLTDAEKAALRKELEEEYKVAMEENARAMEAMKKTFEQKLNEAKKGDSGTTRQIESNKKRKTVAHIYNLNFDPQLSGRIVHFIEGDHVTVGNQKGDPCNITLMGPSILPQHAEFTVKGDKFHVKQSDPDARVLVNGDQIHRLTAVTHGDRLMFGSTQLYVFCMPKKPEPDVTFESAQEEIATKSGEIEPPSEQKSKKRCLLQEDLVDLRPDVAVANSISEELDKQKSFEIILLSPEARGLATGRLEIFVRVVDLVTGLEWIWSREKFLDRKCVMDEMFAKFEDGEKWQPLPEDDPFEEDDDTEVLVGSVKVWLGSLAYSIDIREQLDITDYRGNKVGQLNIELVPCSAKGREFTDSDDVWIEGPDELVGKDFHFVVRIKNALGLPERYSNIYAEYQLADVTKDTSKNANGAKKDPSGTSASQQTNTVTPTAVTVNTMAASDTDFVWSLATYVIKTKVVKEGPNPAWNHTYQFDYVPASEQLVKYLRSGAVYVLIKGQQRPVATHPKTAVATKETMKKRSNRRVSIDSKISQSEKTRLSMELALMSKKADKAEKRMTHVKRMVYLAEQYEKPRLRTKLIHDVLYAQSEEAAEKCLKQIPKEKVIGK</sequence>
<dbReference type="GO" id="GO:0007018">
    <property type="term" value="P:microtubule-based movement"/>
    <property type="evidence" value="ECO:0007669"/>
    <property type="project" value="InterPro"/>
</dbReference>
<dbReference type="InterPro" id="IPR001752">
    <property type="entry name" value="Kinesin_motor_dom"/>
</dbReference>
<feature type="region of interest" description="Disordered" evidence="13">
    <location>
        <begin position="558"/>
        <end position="577"/>
    </location>
</feature>
<feature type="binding site" evidence="11">
    <location>
        <begin position="83"/>
        <end position="90"/>
    </location>
    <ligand>
        <name>ATP</name>
        <dbReference type="ChEBI" id="CHEBI:30616"/>
    </ligand>
</feature>
<dbReference type="GO" id="GO:0005524">
    <property type="term" value="F:ATP binding"/>
    <property type="evidence" value="ECO:0007669"/>
    <property type="project" value="UniProtKB-UniRule"/>
</dbReference>
<feature type="compositionally biased region" description="Acidic residues" evidence="13">
    <location>
        <begin position="372"/>
        <end position="385"/>
    </location>
</feature>
<dbReference type="InterPro" id="IPR035892">
    <property type="entry name" value="C2_domain_sf"/>
</dbReference>
<evidence type="ECO:0000256" key="6">
    <source>
        <dbReference type="ARBA" id="ARBA00023128"/>
    </source>
</evidence>
<dbReference type="GO" id="GO:0031966">
    <property type="term" value="C:mitochondrial membrane"/>
    <property type="evidence" value="ECO:0007669"/>
    <property type="project" value="UniProtKB-SubCell"/>
</dbReference>
<dbReference type="InterPro" id="IPR036961">
    <property type="entry name" value="Kinesin_motor_dom_sf"/>
</dbReference>
<evidence type="ECO:0000256" key="3">
    <source>
        <dbReference type="ARBA" id="ARBA00022741"/>
    </source>
</evidence>
<dbReference type="GO" id="GO:0008017">
    <property type="term" value="F:microtubule binding"/>
    <property type="evidence" value="ECO:0007669"/>
    <property type="project" value="InterPro"/>
</dbReference>
<keyword evidence="8 11" id="KW-0505">Motor protein</keyword>
<evidence type="ECO:0000256" key="5">
    <source>
        <dbReference type="ARBA" id="ARBA00023054"/>
    </source>
</evidence>
<dbReference type="SUPFAM" id="SSF49879">
    <property type="entry name" value="SMAD/FHA domain"/>
    <property type="match status" value="1"/>
</dbReference>
<dbReference type="Gene3D" id="3.40.850.10">
    <property type="entry name" value="Kinesin motor domain"/>
    <property type="match status" value="1"/>
</dbReference>
<feature type="compositionally biased region" description="Basic and acidic residues" evidence="13">
    <location>
        <begin position="788"/>
        <end position="797"/>
    </location>
</feature>
<evidence type="ECO:0000256" key="4">
    <source>
        <dbReference type="ARBA" id="ARBA00022840"/>
    </source>
</evidence>
<comment type="caution">
    <text evidence="15">The sequence shown here is derived from an EMBL/GenBank/DDBJ whole genome shotgun (WGS) entry which is preliminary data.</text>
</comment>
<dbReference type="EMBL" id="JAODUO010000836">
    <property type="protein sequence ID" value="KAK2174001.1"/>
    <property type="molecule type" value="Genomic_DNA"/>
</dbReference>
<dbReference type="Proteomes" id="UP001209878">
    <property type="component" value="Unassembled WGS sequence"/>
</dbReference>
<evidence type="ECO:0000256" key="9">
    <source>
        <dbReference type="ARBA" id="ARBA00054688"/>
    </source>
</evidence>
<keyword evidence="2" id="KW-0813">Transport</keyword>
<feature type="domain" description="Kinesin motor" evidence="14">
    <location>
        <begin position="1"/>
        <end position="333"/>
    </location>
</feature>
<evidence type="ECO:0000259" key="14">
    <source>
        <dbReference type="PROSITE" id="PS50067"/>
    </source>
</evidence>
<feature type="region of interest" description="Disordered" evidence="13">
    <location>
        <begin position="788"/>
        <end position="807"/>
    </location>
</feature>
<keyword evidence="4 11" id="KW-0067">ATP-binding</keyword>
<dbReference type="PROSITE" id="PS50067">
    <property type="entry name" value="KINESIN_MOTOR_2"/>
    <property type="match status" value="1"/>
</dbReference>
<dbReference type="AlphaFoldDB" id="A0AAD9KMB7"/>
<evidence type="ECO:0000256" key="2">
    <source>
        <dbReference type="ARBA" id="ARBA00022448"/>
    </source>
</evidence>
<feature type="region of interest" description="Disordered" evidence="13">
    <location>
        <begin position="360"/>
        <end position="386"/>
    </location>
</feature>